<dbReference type="AlphaFoldDB" id="A0A9D3RP44"/>
<organism evidence="4 5">
    <name type="scientific">Anguilla anguilla</name>
    <name type="common">European freshwater eel</name>
    <name type="synonym">Muraena anguilla</name>
    <dbReference type="NCBI Taxonomy" id="7936"/>
    <lineage>
        <taxon>Eukaryota</taxon>
        <taxon>Metazoa</taxon>
        <taxon>Chordata</taxon>
        <taxon>Craniata</taxon>
        <taxon>Vertebrata</taxon>
        <taxon>Euteleostomi</taxon>
        <taxon>Actinopterygii</taxon>
        <taxon>Neopterygii</taxon>
        <taxon>Teleostei</taxon>
        <taxon>Anguilliformes</taxon>
        <taxon>Anguillidae</taxon>
        <taxon>Anguilla</taxon>
    </lineage>
</organism>
<sequence>MRNFNWVTIPKQSVVGRHNIWTVQKPAEEFQLDTQRMEELFSQAGQGQQPKQAPSHKSVRGLPSSTQGGELVSILGSKRNMNIGIFLKQFRRPVREMVEDISQGNGEPFGTGKLKDLFKLLPEDGEVKQLLAFKGDLSLLSEADLFMALLVRVPGYEERLRSLVLREEFSPFMEEMKQSIATMTTAAQELLDCDDLHSIIRLVLKTGNYMNAGGYAGSAIGFRMASLLKLVDTRANKPGMNLMHYVVMQANKIDGALLRFPDQLQHIGAAARIQKQEVEAEFQREKSAVEEAKRDARKQPDLEAQMEEFLREAESQLGEVEASFQALETVSQSVAEYFCEDPSQFRLEECCAIFDSFCEKFIRATQENRDREMAEVKRRQRERLHTSIKRRSTATCSINDKDMEDVALESILQRFASGRGSRRRAGTPSPTSANLAKIAIKENSIQEAPAVPNASPAMEARKNKHNLAKEQTGCRPLEEAQPPPRIRKRRDRAL</sequence>
<protein>
    <recommendedName>
        <fullName evidence="3">FH2 domain-containing protein</fullName>
    </recommendedName>
</protein>
<feature type="coiled-coil region" evidence="1">
    <location>
        <begin position="275"/>
        <end position="330"/>
    </location>
</feature>
<gene>
    <name evidence="4" type="ORF">ANANG_G00239880</name>
</gene>
<name>A0A9D3RP44_ANGAN</name>
<evidence type="ECO:0000313" key="4">
    <source>
        <dbReference type="EMBL" id="KAG5837495.1"/>
    </source>
</evidence>
<dbReference type="Proteomes" id="UP001044222">
    <property type="component" value="Chromosome 13"/>
</dbReference>
<dbReference type="PANTHER" id="PTHR46345">
    <property type="entry name" value="INVERTED FORMIN-2"/>
    <property type="match status" value="1"/>
</dbReference>
<feature type="region of interest" description="Disordered" evidence="2">
    <location>
        <begin position="447"/>
        <end position="494"/>
    </location>
</feature>
<reference evidence="4" key="1">
    <citation type="submission" date="2021-01" db="EMBL/GenBank/DDBJ databases">
        <title>A chromosome-scale assembly of European eel, Anguilla anguilla.</title>
        <authorList>
            <person name="Henkel C."/>
            <person name="Jong-Raadsen S.A."/>
            <person name="Dufour S."/>
            <person name="Weltzien F.-A."/>
            <person name="Palstra A.P."/>
            <person name="Pelster B."/>
            <person name="Spaink H.P."/>
            <person name="Van Den Thillart G.E."/>
            <person name="Jansen H."/>
            <person name="Zahm M."/>
            <person name="Klopp C."/>
            <person name="Cedric C."/>
            <person name="Louis A."/>
            <person name="Berthelot C."/>
            <person name="Parey E."/>
            <person name="Roest Crollius H."/>
            <person name="Montfort J."/>
            <person name="Robinson-Rechavi M."/>
            <person name="Bucao C."/>
            <person name="Bouchez O."/>
            <person name="Gislard M."/>
            <person name="Lluch J."/>
            <person name="Milhes M."/>
            <person name="Lampietro C."/>
            <person name="Lopez Roques C."/>
            <person name="Donnadieu C."/>
            <person name="Braasch I."/>
            <person name="Desvignes T."/>
            <person name="Postlethwait J."/>
            <person name="Bobe J."/>
            <person name="Guiguen Y."/>
            <person name="Dirks R."/>
        </authorList>
    </citation>
    <scope>NUCLEOTIDE SEQUENCE</scope>
    <source>
        <strain evidence="4">Tag_6206</strain>
        <tissue evidence="4">Liver</tissue>
    </source>
</reference>
<feature type="compositionally biased region" description="Low complexity" evidence="2">
    <location>
        <begin position="42"/>
        <end position="55"/>
    </location>
</feature>
<evidence type="ECO:0000256" key="1">
    <source>
        <dbReference type="SAM" id="Coils"/>
    </source>
</evidence>
<dbReference type="PANTHER" id="PTHR46345:SF7">
    <property type="entry name" value="FH2 DOMAIN CONTAINING 3-RELATED"/>
    <property type="match status" value="1"/>
</dbReference>
<dbReference type="PROSITE" id="PS51444">
    <property type="entry name" value="FH2"/>
    <property type="match status" value="1"/>
</dbReference>
<dbReference type="SUPFAM" id="SSF101447">
    <property type="entry name" value="Formin homology 2 domain (FH2 domain)"/>
    <property type="match status" value="1"/>
</dbReference>
<feature type="compositionally biased region" description="Basic residues" evidence="2">
    <location>
        <begin position="485"/>
        <end position="494"/>
    </location>
</feature>
<feature type="domain" description="FH2" evidence="3">
    <location>
        <begin position="1"/>
        <end position="387"/>
    </location>
</feature>
<feature type="region of interest" description="Disordered" evidence="2">
    <location>
        <begin position="42"/>
        <end position="66"/>
    </location>
</feature>
<accession>A0A9D3RP44</accession>
<dbReference type="InterPro" id="IPR015425">
    <property type="entry name" value="FH2_Formin"/>
</dbReference>
<comment type="caution">
    <text evidence="4">The sequence shown here is derived from an EMBL/GenBank/DDBJ whole genome shotgun (WGS) entry which is preliminary data.</text>
</comment>
<dbReference type="Gene3D" id="1.20.58.2220">
    <property type="entry name" value="Formin, FH2 domain"/>
    <property type="match status" value="1"/>
</dbReference>
<dbReference type="InterPro" id="IPR042201">
    <property type="entry name" value="FH2_Formin_sf"/>
</dbReference>
<evidence type="ECO:0000256" key="2">
    <source>
        <dbReference type="SAM" id="MobiDB-lite"/>
    </source>
</evidence>
<evidence type="ECO:0000313" key="5">
    <source>
        <dbReference type="Proteomes" id="UP001044222"/>
    </source>
</evidence>
<keyword evidence="5" id="KW-1185">Reference proteome</keyword>
<evidence type="ECO:0000259" key="3">
    <source>
        <dbReference type="PROSITE" id="PS51444"/>
    </source>
</evidence>
<dbReference type="SMART" id="SM00498">
    <property type="entry name" value="FH2"/>
    <property type="match status" value="1"/>
</dbReference>
<dbReference type="Pfam" id="PF02181">
    <property type="entry name" value="FH2"/>
    <property type="match status" value="1"/>
</dbReference>
<keyword evidence="1" id="KW-0175">Coiled coil</keyword>
<proteinExistence type="predicted"/>
<dbReference type="EMBL" id="JAFIRN010000013">
    <property type="protein sequence ID" value="KAG5837495.1"/>
    <property type="molecule type" value="Genomic_DNA"/>
</dbReference>